<dbReference type="PANTHER" id="PTHR32083">
    <property type="entry name" value="CILIA AND FLAGELLA-ASSOCIATED PROTEIN 58-RELATED"/>
    <property type="match status" value="1"/>
</dbReference>
<feature type="coiled-coil region" evidence="2">
    <location>
        <begin position="227"/>
        <end position="275"/>
    </location>
</feature>
<evidence type="ECO:0000256" key="1">
    <source>
        <dbReference type="ARBA" id="ARBA00023054"/>
    </source>
</evidence>
<keyword evidence="1 2" id="KW-0175">Coiled coil</keyword>
<dbReference type="Proteomes" id="UP001470230">
    <property type="component" value="Unassembled WGS sequence"/>
</dbReference>
<evidence type="ECO:0000313" key="3">
    <source>
        <dbReference type="EMBL" id="KAK8837784.1"/>
    </source>
</evidence>
<evidence type="ECO:0000256" key="2">
    <source>
        <dbReference type="SAM" id="Coils"/>
    </source>
</evidence>
<comment type="caution">
    <text evidence="3">The sequence shown here is derived from an EMBL/GenBank/DDBJ whole genome shotgun (WGS) entry which is preliminary data.</text>
</comment>
<feature type="coiled-coil region" evidence="2">
    <location>
        <begin position="549"/>
        <end position="583"/>
    </location>
</feature>
<feature type="coiled-coil region" evidence="2">
    <location>
        <begin position="458"/>
        <end position="485"/>
    </location>
</feature>
<feature type="coiled-coil region" evidence="2">
    <location>
        <begin position="318"/>
        <end position="380"/>
    </location>
</feature>
<protein>
    <submittedName>
        <fullName evidence="3">Uncharacterized protein</fullName>
    </submittedName>
</protein>
<feature type="coiled-coil region" evidence="2">
    <location>
        <begin position="746"/>
        <end position="799"/>
    </location>
</feature>
<name>A0ABR2GV27_9EUKA</name>
<organism evidence="3 4">
    <name type="scientific">Tritrichomonas musculus</name>
    <dbReference type="NCBI Taxonomy" id="1915356"/>
    <lineage>
        <taxon>Eukaryota</taxon>
        <taxon>Metamonada</taxon>
        <taxon>Parabasalia</taxon>
        <taxon>Tritrichomonadida</taxon>
        <taxon>Tritrichomonadidae</taxon>
        <taxon>Tritrichomonas</taxon>
    </lineage>
</organism>
<sequence length="940" mass="109329">MADQKQKSQKEDDDIELFEEMEESFNRIVRELVNDRSLDKFREEYEKLHDALVQSHEHNNILIEKCRQLNQDILANANKISTVLTMSQNDQKTISNLRAEFEKAWKLVEQSQVRESKSKDVIISLKGELQNLTALVNKSTELASSQEKTMQSARAAIVELKAEISKNQEVSNTVSKQLEGIRKELSDIEPQNKALHEEFDTMSKQRAQYKIDRKANRQQMNDAYRGIDETRDTIEKSKVKISDLENEKIDHETNIKKLNNTVKKLGKDIDLIKNSTEDIANRLHDKLVESVKWKNKNANFKFKVDEKRKESDAQDALNNKCIRELNQISKELDNSKVELEEAKQYKEKISKQHAEIVQKMRKCQNDIVSLETQINKTELELRKDHDSVELRNKEKRELVNSYQIEVGKTKSTVQEVEMVNRDCSSARIYQQNQREIADTIDTERQNYAAQLSLNQNNLTQINADIAETQAEINNLTKQLGETQEEIKHQGYLCEAMKSERDLLSRSLQQWITSNEKYESENLSLSNFVSQLKSDVKQQDQKVIDLHLNTKLLQKQLKQMQKDNEDLSAEITKLNKQNLKLEEEKAKQSMVESQALSDIKDQQLKLKSLGSMHNYFGSTMAKRQEECDLLNEKCRLIKDEMRIAEKHYLDKMEEIENLKDGLGQAMQRQKELLILIKKRDLVNEEALRLERDLNRAKSQGRALEDEAENPRNIHRWTLLEAVNPEQFSMIMLKEDLLQSIWTRLNQFSRLRNKAEEFKEKNEKVNKKLTITYAGSYEEDMRSAKEALKRKSLQLSNLTKKVDEKKPLMMNEREKCHSVRTQIREKKAEEFELKRKEAELLNSSMDNVFEVRPPTVSSSERSRPSTARFIGGGFGVGAAQMTTVIPKLDFGRSKSDRTSYGNRVPMLFPASARKIKRPDNKTMLTQNRNRTIMSARVPVDDI</sequence>
<accession>A0ABR2GV27</accession>
<proteinExistence type="predicted"/>
<evidence type="ECO:0000313" key="4">
    <source>
        <dbReference type="Proteomes" id="UP001470230"/>
    </source>
</evidence>
<reference evidence="3 4" key="1">
    <citation type="submission" date="2024-04" db="EMBL/GenBank/DDBJ databases">
        <title>Tritrichomonas musculus Genome.</title>
        <authorList>
            <person name="Alves-Ferreira E."/>
            <person name="Grigg M."/>
            <person name="Lorenzi H."/>
            <person name="Galac M."/>
        </authorList>
    </citation>
    <scope>NUCLEOTIDE SEQUENCE [LARGE SCALE GENOMIC DNA]</scope>
    <source>
        <strain evidence="3 4">EAF2021</strain>
    </source>
</reference>
<feature type="coiled-coil region" evidence="2">
    <location>
        <begin position="651"/>
        <end position="705"/>
    </location>
</feature>
<keyword evidence="4" id="KW-1185">Reference proteome</keyword>
<gene>
    <name evidence="3" type="ORF">M9Y10_036322</name>
</gene>
<feature type="coiled-coil region" evidence="2">
    <location>
        <begin position="143"/>
        <end position="170"/>
    </location>
</feature>
<dbReference type="EMBL" id="JAPFFF010000058">
    <property type="protein sequence ID" value="KAK8837784.1"/>
    <property type="molecule type" value="Genomic_DNA"/>
</dbReference>
<dbReference type="PANTHER" id="PTHR32083:SF0">
    <property type="entry name" value="CILIA AND FLAGELLA-ASSOCIATED PROTEIN 58"/>
    <property type="match status" value="1"/>
</dbReference>